<organism evidence="3 4">
    <name type="scientific">Pseudoxanthomonas kaohsiungensis</name>
    <dbReference type="NCBI Taxonomy" id="283923"/>
    <lineage>
        <taxon>Bacteria</taxon>
        <taxon>Pseudomonadati</taxon>
        <taxon>Pseudomonadota</taxon>
        <taxon>Gammaproteobacteria</taxon>
        <taxon>Lysobacterales</taxon>
        <taxon>Lysobacteraceae</taxon>
        <taxon>Pseudoxanthomonas</taxon>
    </lineage>
</organism>
<dbReference type="EMBL" id="JBHTKN010000001">
    <property type="protein sequence ID" value="MFD1041345.1"/>
    <property type="molecule type" value="Genomic_DNA"/>
</dbReference>
<keyword evidence="2" id="KW-1133">Transmembrane helix</keyword>
<evidence type="ECO:0000313" key="3">
    <source>
        <dbReference type="EMBL" id="MFD1041345.1"/>
    </source>
</evidence>
<feature type="region of interest" description="Disordered" evidence="1">
    <location>
        <begin position="59"/>
        <end position="78"/>
    </location>
</feature>
<dbReference type="RefSeq" id="WP_162377590.1">
    <property type="nucleotide sequence ID" value="NZ_JBHTKN010000001.1"/>
</dbReference>
<keyword evidence="2" id="KW-0812">Transmembrane</keyword>
<proteinExistence type="predicted"/>
<reference evidence="4" key="1">
    <citation type="journal article" date="2019" name="Int. J. Syst. Evol. Microbiol.">
        <title>The Global Catalogue of Microorganisms (GCM) 10K type strain sequencing project: providing services to taxonomists for standard genome sequencing and annotation.</title>
        <authorList>
            <consortium name="The Broad Institute Genomics Platform"/>
            <consortium name="The Broad Institute Genome Sequencing Center for Infectious Disease"/>
            <person name="Wu L."/>
            <person name="Ma J."/>
        </authorList>
    </citation>
    <scope>NUCLEOTIDE SEQUENCE [LARGE SCALE GENOMIC DNA]</scope>
    <source>
        <strain evidence="4">CCUG 55854</strain>
    </source>
</reference>
<evidence type="ECO:0000256" key="1">
    <source>
        <dbReference type="SAM" id="MobiDB-lite"/>
    </source>
</evidence>
<sequence length="131" mass="14619">MNDPEQLQRLLESMPEAPVPDSLWPRVREQRRRQLRRRRIGTGLASTALAALLLVSAWPDRPTRSPDPAAQPPVLAGHGTDERVRALDQALQTAYERGASDDEVAPLWEARRALLVQHHAPRDGASNVNEI</sequence>
<name>A0ABW3LTR8_9GAMM</name>
<comment type="caution">
    <text evidence="3">The sequence shown here is derived from an EMBL/GenBank/DDBJ whole genome shotgun (WGS) entry which is preliminary data.</text>
</comment>
<keyword evidence="2" id="KW-0472">Membrane</keyword>
<dbReference type="Proteomes" id="UP001597033">
    <property type="component" value="Unassembled WGS sequence"/>
</dbReference>
<gene>
    <name evidence="3" type="ORF">ACFQ2N_03150</name>
</gene>
<evidence type="ECO:0000256" key="2">
    <source>
        <dbReference type="SAM" id="Phobius"/>
    </source>
</evidence>
<keyword evidence="4" id="KW-1185">Reference proteome</keyword>
<feature type="region of interest" description="Disordered" evidence="1">
    <location>
        <begin position="1"/>
        <end position="21"/>
    </location>
</feature>
<evidence type="ECO:0000313" key="4">
    <source>
        <dbReference type="Proteomes" id="UP001597033"/>
    </source>
</evidence>
<protein>
    <submittedName>
        <fullName evidence="3">Uncharacterized protein</fullName>
    </submittedName>
</protein>
<feature type="transmembrane region" description="Helical" evidence="2">
    <location>
        <begin position="40"/>
        <end position="58"/>
    </location>
</feature>
<accession>A0ABW3LTR8</accession>